<evidence type="ECO:0000313" key="2">
    <source>
        <dbReference type="EMBL" id="GAA1804579.1"/>
    </source>
</evidence>
<dbReference type="SUPFAM" id="SSF55729">
    <property type="entry name" value="Acyl-CoA N-acyltransferases (Nat)"/>
    <property type="match status" value="1"/>
</dbReference>
<dbReference type="InterPro" id="IPR016181">
    <property type="entry name" value="Acyl_CoA_acyltransferase"/>
</dbReference>
<dbReference type="Pfam" id="PF00583">
    <property type="entry name" value="Acetyltransf_1"/>
    <property type="match status" value="1"/>
</dbReference>
<evidence type="ECO:0000313" key="3">
    <source>
        <dbReference type="Proteomes" id="UP001499938"/>
    </source>
</evidence>
<dbReference type="PROSITE" id="PS51186">
    <property type="entry name" value="GNAT"/>
    <property type="match status" value="1"/>
</dbReference>
<protein>
    <recommendedName>
        <fullName evidence="1">N-acetyltransferase domain-containing protein</fullName>
    </recommendedName>
</protein>
<organism evidence="2 3">
    <name type="scientific">Nostocoides veronense</name>
    <dbReference type="NCBI Taxonomy" id="330836"/>
    <lineage>
        <taxon>Bacteria</taxon>
        <taxon>Bacillati</taxon>
        <taxon>Actinomycetota</taxon>
        <taxon>Actinomycetes</taxon>
        <taxon>Micrococcales</taxon>
        <taxon>Intrasporangiaceae</taxon>
        <taxon>Nostocoides</taxon>
    </lineage>
</organism>
<dbReference type="EMBL" id="BAAAPO010000046">
    <property type="protein sequence ID" value="GAA1804579.1"/>
    <property type="molecule type" value="Genomic_DNA"/>
</dbReference>
<feature type="domain" description="N-acetyltransferase" evidence="1">
    <location>
        <begin position="126"/>
        <end position="261"/>
    </location>
</feature>
<proteinExistence type="predicted"/>
<gene>
    <name evidence="2" type="ORF">GCM10009811_30210</name>
</gene>
<dbReference type="Proteomes" id="UP001499938">
    <property type="component" value="Unassembled WGS sequence"/>
</dbReference>
<comment type="caution">
    <text evidence="2">The sequence shown here is derived from an EMBL/GenBank/DDBJ whole genome shotgun (WGS) entry which is preliminary data.</text>
</comment>
<reference evidence="3" key="1">
    <citation type="journal article" date="2019" name="Int. J. Syst. Evol. Microbiol.">
        <title>The Global Catalogue of Microorganisms (GCM) 10K type strain sequencing project: providing services to taxonomists for standard genome sequencing and annotation.</title>
        <authorList>
            <consortium name="The Broad Institute Genomics Platform"/>
            <consortium name="The Broad Institute Genome Sequencing Center for Infectious Disease"/>
            <person name="Wu L."/>
            <person name="Ma J."/>
        </authorList>
    </citation>
    <scope>NUCLEOTIDE SEQUENCE [LARGE SCALE GENOMIC DNA]</scope>
    <source>
        <strain evidence="3">JCM 15592</strain>
    </source>
</reference>
<keyword evidence="3" id="KW-1185">Reference proteome</keyword>
<accession>A0ABP4YD71</accession>
<evidence type="ECO:0000259" key="1">
    <source>
        <dbReference type="PROSITE" id="PS51186"/>
    </source>
</evidence>
<dbReference type="InterPro" id="IPR000182">
    <property type="entry name" value="GNAT_dom"/>
</dbReference>
<dbReference type="Gene3D" id="3.40.630.30">
    <property type="match status" value="1"/>
</dbReference>
<sequence length="271" mass="29530">MFNDGMGVEGLRRLRTRAELVAALGAEDAFARWDPPANLAAGYALGGAVAYLRRSHSGRSTLSIWGADVEPLVAELARQGVLTELAPGWISLPRNQIHVLDAYVVTRGGGEWDWMWCASSPPIQPEEGRVIELDDVRDADEIARLLSENPRSEGYPGQGRSDLWLGIRDGDDALLACGAIHRLDSGTAHLAGIHTAERARGQGLGRAVTAALTRWAVEREGVCTLGMYADSHPARALYHSLGYRTDKEWTSRALVAYRNPASAYLVPREHL</sequence>
<name>A0ABP4YD71_9MICO</name>
<dbReference type="CDD" id="cd04301">
    <property type="entry name" value="NAT_SF"/>
    <property type="match status" value="1"/>
</dbReference>